<dbReference type="EMBL" id="FMSP01000004">
    <property type="protein sequence ID" value="SCV69335.1"/>
    <property type="molecule type" value="Genomic_DNA"/>
</dbReference>
<keyword evidence="2" id="KW-1185">Reference proteome</keyword>
<dbReference type="Proteomes" id="UP000198372">
    <property type="component" value="Unassembled WGS sequence"/>
</dbReference>
<reference evidence="2" key="1">
    <citation type="submission" date="2016-09" db="EMBL/GenBank/DDBJ databases">
        <authorList>
            <person name="Jeantristanb JTB J.-T."/>
            <person name="Ricardo R."/>
        </authorList>
    </citation>
    <scope>NUCLEOTIDE SEQUENCE [LARGE SCALE GENOMIC DNA]</scope>
</reference>
<gene>
    <name evidence="1" type="ORF">BQ2448_2355</name>
</gene>
<evidence type="ECO:0000313" key="2">
    <source>
        <dbReference type="Proteomes" id="UP000198372"/>
    </source>
</evidence>
<organism evidence="1 2">
    <name type="scientific">Microbotryum intermedium</name>
    <dbReference type="NCBI Taxonomy" id="269621"/>
    <lineage>
        <taxon>Eukaryota</taxon>
        <taxon>Fungi</taxon>
        <taxon>Dikarya</taxon>
        <taxon>Basidiomycota</taxon>
        <taxon>Pucciniomycotina</taxon>
        <taxon>Microbotryomycetes</taxon>
        <taxon>Microbotryales</taxon>
        <taxon>Microbotryaceae</taxon>
        <taxon>Microbotryum</taxon>
    </lineage>
</organism>
<protein>
    <submittedName>
        <fullName evidence="1">BQ2448_2355 protein</fullName>
    </submittedName>
</protein>
<proteinExistence type="predicted"/>
<sequence length="68" mass="7913">MSNPTAPSPAYKPNDPPQLHSTSMEALCEYFMRLDFYNRRIARVPISRRAKIGEVSRTWGLETRTRDE</sequence>
<dbReference type="AlphaFoldDB" id="A0A238F812"/>
<name>A0A238F812_9BASI</name>
<evidence type="ECO:0000313" key="1">
    <source>
        <dbReference type="EMBL" id="SCV69335.1"/>
    </source>
</evidence>
<accession>A0A238F812</accession>